<organism evidence="1 2">
    <name type="scientific">Hansschlegelia beijingensis</name>
    <dbReference type="NCBI Taxonomy" id="1133344"/>
    <lineage>
        <taxon>Bacteria</taxon>
        <taxon>Pseudomonadati</taxon>
        <taxon>Pseudomonadota</taxon>
        <taxon>Alphaproteobacteria</taxon>
        <taxon>Hyphomicrobiales</taxon>
        <taxon>Methylopilaceae</taxon>
        <taxon>Hansschlegelia</taxon>
    </lineage>
</organism>
<evidence type="ECO:0000313" key="1">
    <source>
        <dbReference type="EMBL" id="MBB3971772.1"/>
    </source>
</evidence>
<keyword evidence="2" id="KW-1185">Reference proteome</keyword>
<accession>A0A7W6D0D6</accession>
<reference evidence="1 2" key="1">
    <citation type="submission" date="2020-08" db="EMBL/GenBank/DDBJ databases">
        <title>Genomic Encyclopedia of Type Strains, Phase IV (KMG-IV): sequencing the most valuable type-strain genomes for metagenomic binning, comparative biology and taxonomic classification.</title>
        <authorList>
            <person name="Goeker M."/>
        </authorList>
    </citation>
    <scope>NUCLEOTIDE SEQUENCE [LARGE SCALE GENOMIC DNA]</scope>
    <source>
        <strain evidence="1 2">DSM 25481</strain>
    </source>
</reference>
<dbReference type="GO" id="GO:0016740">
    <property type="term" value="F:transferase activity"/>
    <property type="evidence" value="ECO:0007669"/>
    <property type="project" value="UniProtKB-KW"/>
</dbReference>
<dbReference type="Proteomes" id="UP000528964">
    <property type="component" value="Unassembled WGS sequence"/>
</dbReference>
<sequence>MRTTANYAESVGSEELLTIEDATVVCFSHLRWDFVYQRPQHLLSRLARRHDVLFIEEPVFEDVAEPTMRLGAREGRVRVGVPVLPHGLSESGKILAQRQLVDQQLASLPPSPRILWYYTPMALLFSRHLDADVVVFDNMDQLSAFKGAPPELVALEDEMLARAHVVFTGGHSLYEAKKHRHDNIHAFPSSIDVAHFGRGRAHDRMEPEDQAAIPGPRVGFFGVVDERMDLDLVRELADTRPNWSFVMIGPVVKIDPADLPRRSNIHWLGGRDYKTLPEYIGGWDVGFMPFAMNESTQFISPTKTPEFLAAGVPVVSTPIVDVVRSYGDEKHVVIAQGAAAFVEAAEELMAMERTDWLQRVDQKLAESSWDQTFERIYELVAAAGRRSGADHEGAHLRKDTFRV</sequence>
<comment type="caution">
    <text evidence="1">The sequence shown here is derived from an EMBL/GenBank/DDBJ whole genome shotgun (WGS) entry which is preliminary data.</text>
</comment>
<dbReference type="RefSeq" id="WP_183393621.1">
    <property type="nucleotide sequence ID" value="NZ_JACIDR010000001.1"/>
</dbReference>
<name>A0A7W6D0D6_9HYPH</name>
<dbReference type="PANTHER" id="PTHR12526">
    <property type="entry name" value="GLYCOSYLTRANSFERASE"/>
    <property type="match status" value="1"/>
</dbReference>
<gene>
    <name evidence="1" type="ORF">GGR24_000405</name>
</gene>
<dbReference type="EMBL" id="JACIDR010000001">
    <property type="protein sequence ID" value="MBB3971772.1"/>
    <property type="molecule type" value="Genomic_DNA"/>
</dbReference>
<dbReference type="Gene3D" id="3.40.50.2000">
    <property type="entry name" value="Glycogen Phosphorylase B"/>
    <property type="match status" value="1"/>
</dbReference>
<protein>
    <submittedName>
        <fullName evidence="1">Glycosyltransferase involved in cell wall biosynthesis</fullName>
    </submittedName>
</protein>
<dbReference type="PANTHER" id="PTHR12526:SF630">
    <property type="entry name" value="GLYCOSYLTRANSFERASE"/>
    <property type="match status" value="1"/>
</dbReference>
<dbReference type="AlphaFoldDB" id="A0A7W6D0D6"/>
<proteinExistence type="predicted"/>
<dbReference type="SUPFAM" id="SSF53756">
    <property type="entry name" value="UDP-Glycosyltransferase/glycogen phosphorylase"/>
    <property type="match status" value="1"/>
</dbReference>
<dbReference type="Pfam" id="PF13692">
    <property type="entry name" value="Glyco_trans_1_4"/>
    <property type="match status" value="1"/>
</dbReference>
<keyword evidence="1" id="KW-0808">Transferase</keyword>
<evidence type="ECO:0000313" key="2">
    <source>
        <dbReference type="Proteomes" id="UP000528964"/>
    </source>
</evidence>